<accession>C4Y5Y5</accession>
<dbReference type="GeneID" id="8496543"/>
<proteinExistence type="inferred from homology"/>
<dbReference type="FunCoup" id="C4Y5Y5">
    <property type="interactions" value="22"/>
</dbReference>
<dbReference type="HOGENOM" id="CLU_141728_1_0_1"/>
<dbReference type="PANTHER" id="PTHR39145">
    <property type="entry name" value="BIOGENESIS OF LYSOSOME-RELATED ORGANELLES COMPLEX 1 SUBUNIT CNL1"/>
    <property type="match status" value="1"/>
</dbReference>
<dbReference type="OMA" id="HFDMLDQ"/>
<dbReference type="AlphaFoldDB" id="C4Y5Y5"/>
<dbReference type="InterPro" id="IPR034455">
    <property type="entry name" value="CNL1"/>
</dbReference>
<dbReference type="OrthoDB" id="5424991at2759"/>
<protein>
    <recommendedName>
        <fullName evidence="4">Biogenesis of lysosome-related organelles complex 1 subunit CNL1</fullName>
    </recommendedName>
    <alternativeName>
        <fullName evidence="6">CNO-like protein 1</fullName>
    </alternativeName>
</protein>
<dbReference type="PANTHER" id="PTHR39145:SF1">
    <property type="entry name" value="BIOGENESIS OF LYSOSOME-RELATED ORGANELLES COMPLEX 1 SUBUNIT CNL1"/>
    <property type="match status" value="1"/>
</dbReference>
<organism evidence="7 8">
    <name type="scientific">Clavispora lusitaniae (strain ATCC 42720)</name>
    <name type="common">Yeast</name>
    <name type="synonym">Candida lusitaniae</name>
    <dbReference type="NCBI Taxonomy" id="306902"/>
    <lineage>
        <taxon>Eukaryota</taxon>
        <taxon>Fungi</taxon>
        <taxon>Dikarya</taxon>
        <taxon>Ascomycota</taxon>
        <taxon>Saccharomycotina</taxon>
        <taxon>Pichiomycetes</taxon>
        <taxon>Metschnikowiaceae</taxon>
        <taxon>Clavispora</taxon>
    </lineage>
</organism>
<dbReference type="EMBL" id="CH408079">
    <property type="protein sequence ID" value="EEQ39441.1"/>
    <property type="molecule type" value="Genomic_DNA"/>
</dbReference>
<sequence>MYIHILRVLRRSLTVSSSVMTEDSVDDDPLQLKDLAVKYSYLMYKITDHISNLSELTYESVTRKEKLIDQEYFDKQLHLDEQLQEANDMIKECDQIEAAYMKLDQLYLFVEDFKARITHLENVFKEL</sequence>
<dbReference type="GO" id="GO:0007032">
    <property type="term" value="P:endosome organization"/>
    <property type="evidence" value="ECO:0007669"/>
    <property type="project" value="TreeGrafter"/>
</dbReference>
<evidence type="ECO:0000313" key="8">
    <source>
        <dbReference type="Proteomes" id="UP000007703"/>
    </source>
</evidence>
<dbReference type="GO" id="GO:0031083">
    <property type="term" value="C:BLOC-1 complex"/>
    <property type="evidence" value="ECO:0007669"/>
    <property type="project" value="InterPro"/>
</dbReference>
<reference evidence="7 8" key="1">
    <citation type="journal article" date="2009" name="Nature">
        <title>Evolution of pathogenicity and sexual reproduction in eight Candida genomes.</title>
        <authorList>
            <person name="Butler G."/>
            <person name="Rasmussen M.D."/>
            <person name="Lin M.F."/>
            <person name="Santos M.A."/>
            <person name="Sakthikumar S."/>
            <person name="Munro C.A."/>
            <person name="Rheinbay E."/>
            <person name="Grabherr M."/>
            <person name="Forche A."/>
            <person name="Reedy J.L."/>
            <person name="Agrafioti I."/>
            <person name="Arnaud M.B."/>
            <person name="Bates S."/>
            <person name="Brown A.J."/>
            <person name="Brunke S."/>
            <person name="Costanzo M.C."/>
            <person name="Fitzpatrick D.A."/>
            <person name="de Groot P.W."/>
            <person name="Harris D."/>
            <person name="Hoyer L.L."/>
            <person name="Hube B."/>
            <person name="Klis F.M."/>
            <person name="Kodira C."/>
            <person name="Lennard N."/>
            <person name="Logue M.E."/>
            <person name="Martin R."/>
            <person name="Neiman A.M."/>
            <person name="Nikolaou E."/>
            <person name="Quail M.A."/>
            <person name="Quinn J."/>
            <person name="Santos M.C."/>
            <person name="Schmitzberger F.F."/>
            <person name="Sherlock G."/>
            <person name="Shah P."/>
            <person name="Silverstein K.A."/>
            <person name="Skrzypek M.S."/>
            <person name="Soll D."/>
            <person name="Staggs R."/>
            <person name="Stansfield I."/>
            <person name="Stumpf M.P."/>
            <person name="Sudbery P.E."/>
            <person name="Srikantha T."/>
            <person name="Zeng Q."/>
            <person name="Berman J."/>
            <person name="Berriman M."/>
            <person name="Heitman J."/>
            <person name="Gow N.A."/>
            <person name="Lorenz M.C."/>
            <person name="Birren B.W."/>
            <person name="Kellis M."/>
            <person name="Cuomo C.A."/>
        </authorList>
    </citation>
    <scope>NUCLEOTIDE SEQUENCE [LARGE SCALE GENOMIC DNA]</scope>
    <source>
        <strain evidence="7 8">ATCC 42720</strain>
    </source>
</reference>
<evidence type="ECO:0000256" key="6">
    <source>
        <dbReference type="ARBA" id="ARBA00029995"/>
    </source>
</evidence>
<evidence type="ECO:0000256" key="3">
    <source>
        <dbReference type="ARBA" id="ARBA00007289"/>
    </source>
</evidence>
<keyword evidence="5" id="KW-0963">Cytoplasm</keyword>
<dbReference type="VEuPathDB" id="FungiDB:CLUG_03569"/>
<comment type="subcellular location">
    <subcellularLocation>
        <location evidence="2">Cytoplasm</location>
    </subcellularLocation>
</comment>
<comment type="function">
    <text evidence="1">Component of the biogenesis of lysosome-related organelles complex-1 (BLOC-1), a complex that is involved in endosomal cargo sorting.</text>
</comment>
<evidence type="ECO:0000256" key="4">
    <source>
        <dbReference type="ARBA" id="ARBA00014971"/>
    </source>
</evidence>
<gene>
    <name evidence="7" type="ORF">CLUG_03569</name>
</gene>
<comment type="similarity">
    <text evidence="3">Belongs to the BLOC1S4 family.</text>
</comment>
<dbReference type="Proteomes" id="UP000007703">
    <property type="component" value="Unassembled WGS sequence"/>
</dbReference>
<evidence type="ECO:0000256" key="2">
    <source>
        <dbReference type="ARBA" id="ARBA00004496"/>
    </source>
</evidence>
<name>C4Y5Y5_CLAL4</name>
<dbReference type="KEGG" id="clu:CLUG_03569"/>
<evidence type="ECO:0000256" key="5">
    <source>
        <dbReference type="ARBA" id="ARBA00022490"/>
    </source>
</evidence>
<dbReference type="InParanoid" id="C4Y5Y5"/>
<dbReference type="GO" id="GO:0005737">
    <property type="term" value="C:cytoplasm"/>
    <property type="evidence" value="ECO:0007669"/>
    <property type="project" value="UniProtKB-SubCell"/>
</dbReference>
<evidence type="ECO:0000256" key="1">
    <source>
        <dbReference type="ARBA" id="ARBA00003807"/>
    </source>
</evidence>
<evidence type="ECO:0000313" key="7">
    <source>
        <dbReference type="EMBL" id="EEQ39441.1"/>
    </source>
</evidence>